<dbReference type="Proteomes" id="UP000199598">
    <property type="component" value="Unassembled WGS sequence"/>
</dbReference>
<name>A0A1I3VD33_9HYPH</name>
<sequence>MLSLTPRFWRSSTGVTAIEFAILAPVLFYFIFAAFEVGMIYTQRELLDRAVTNATKQIYIGAASSGQVTKSDLEKAICDDLIFAGAECRKNLTLRVTPITSLRSDPQTDIICRDSGTTPDPAIGYNPGVRDQFMFMRVCFMKKLLLPGIGFALNLPSASSDRIALVSSSAFVNEPF</sequence>
<dbReference type="EMBL" id="FOSK01000001">
    <property type="protein sequence ID" value="SFJ92041.1"/>
    <property type="molecule type" value="Genomic_DNA"/>
</dbReference>
<evidence type="ECO:0000313" key="4">
    <source>
        <dbReference type="Proteomes" id="UP000199598"/>
    </source>
</evidence>
<keyword evidence="1" id="KW-0472">Membrane</keyword>
<keyword evidence="1" id="KW-1133">Transmembrane helix</keyword>
<comment type="caution">
    <text evidence="3">The sequence shown here is derived from an EMBL/GenBank/DDBJ whole genome shotgun (WGS) entry which is preliminary data.</text>
</comment>
<evidence type="ECO:0000256" key="1">
    <source>
        <dbReference type="SAM" id="Phobius"/>
    </source>
</evidence>
<feature type="domain" description="TadE-like" evidence="2">
    <location>
        <begin position="14"/>
        <end position="54"/>
    </location>
</feature>
<evidence type="ECO:0000313" key="3">
    <source>
        <dbReference type="EMBL" id="SFJ92041.1"/>
    </source>
</evidence>
<dbReference type="InterPro" id="IPR012495">
    <property type="entry name" value="TadE-like_dom"/>
</dbReference>
<dbReference type="Pfam" id="PF07811">
    <property type="entry name" value="TadE"/>
    <property type="match status" value="1"/>
</dbReference>
<gene>
    <name evidence="3" type="ORF">SAMN04488518_101275</name>
</gene>
<evidence type="ECO:0000259" key="2">
    <source>
        <dbReference type="Pfam" id="PF07811"/>
    </source>
</evidence>
<proteinExistence type="predicted"/>
<protein>
    <submittedName>
        <fullName evidence="3">Flp pilus assembly protein TadG</fullName>
    </submittedName>
</protein>
<feature type="transmembrane region" description="Helical" evidence="1">
    <location>
        <begin position="20"/>
        <end position="41"/>
    </location>
</feature>
<keyword evidence="4" id="KW-1185">Reference proteome</keyword>
<reference evidence="3 4" key="1">
    <citation type="submission" date="2016-10" db="EMBL/GenBank/DDBJ databases">
        <authorList>
            <person name="Varghese N."/>
            <person name="Submissions S."/>
        </authorList>
    </citation>
    <scope>NUCLEOTIDE SEQUENCE [LARGE SCALE GENOMIC DNA]</scope>
    <source>
        <strain evidence="3 4">DSM 16392</strain>
    </source>
</reference>
<keyword evidence="1" id="KW-0812">Transmembrane</keyword>
<accession>A0A1I3VD33</accession>
<dbReference type="RefSeq" id="WP_159437943.1">
    <property type="nucleotide sequence ID" value="NZ_FOSK01000001.1"/>
</dbReference>
<organism evidence="3 4">
    <name type="scientific">Pseudovibrio ascidiaceicola</name>
    <dbReference type="NCBI Taxonomy" id="285279"/>
    <lineage>
        <taxon>Bacteria</taxon>
        <taxon>Pseudomonadati</taxon>
        <taxon>Pseudomonadota</taxon>
        <taxon>Alphaproteobacteria</taxon>
        <taxon>Hyphomicrobiales</taxon>
        <taxon>Stappiaceae</taxon>
        <taxon>Pseudovibrio</taxon>
    </lineage>
</organism>